<evidence type="ECO:0000259" key="6">
    <source>
        <dbReference type="Pfam" id="PF13860"/>
    </source>
</evidence>
<dbReference type="Pfam" id="PF03963">
    <property type="entry name" value="FlgD"/>
    <property type="match status" value="1"/>
</dbReference>
<reference evidence="7" key="1">
    <citation type="submission" date="2014-08" db="EMBL/GenBank/DDBJ databases">
        <title>Draft genome sequences of Sphingobium herbicidovorans.</title>
        <authorList>
            <person name="Gan H.M."/>
            <person name="Gan H.Y."/>
            <person name="Savka M.A."/>
        </authorList>
    </citation>
    <scope>NUCLEOTIDE SEQUENCE [LARGE SCALE GENOMIC DNA]</scope>
    <source>
        <strain evidence="7">NBRC 16415</strain>
    </source>
</reference>
<keyword evidence="7" id="KW-0969">Cilium</keyword>
<keyword evidence="7" id="KW-0282">Flagellum</keyword>
<organism evidence="7 8">
    <name type="scientific">Sphingobium herbicidovorans (strain ATCC 700291 / DSM 11019 / CCUG 56400 / KCTC 2939 / LMG 18315 / NBRC 16415 / MH)</name>
    <name type="common">Sphingomonas herbicidovorans</name>
    <dbReference type="NCBI Taxonomy" id="1219045"/>
    <lineage>
        <taxon>Bacteria</taxon>
        <taxon>Pseudomonadati</taxon>
        <taxon>Pseudomonadota</taxon>
        <taxon>Alphaproteobacteria</taxon>
        <taxon>Sphingomonadales</taxon>
        <taxon>Sphingomonadaceae</taxon>
        <taxon>Sphingobium</taxon>
    </lineage>
</organism>
<evidence type="ECO:0000256" key="3">
    <source>
        <dbReference type="ARBA" id="ARBA00022795"/>
    </source>
</evidence>
<dbReference type="GO" id="GO:0044781">
    <property type="term" value="P:bacterial-type flagellum organization"/>
    <property type="evidence" value="ECO:0007669"/>
    <property type="project" value="UniProtKB-UniRule"/>
</dbReference>
<comment type="similarity">
    <text evidence="1 5">Belongs to the FlgD family.</text>
</comment>
<comment type="function">
    <text evidence="4 5">Required for flagellar hook formation. May act as a scaffolding protein.</text>
</comment>
<proteinExistence type="inferred from homology"/>
<evidence type="ECO:0000256" key="5">
    <source>
        <dbReference type="RuleBase" id="RU362076"/>
    </source>
</evidence>
<evidence type="ECO:0000313" key="8">
    <source>
        <dbReference type="Proteomes" id="UP000024284"/>
    </source>
</evidence>
<dbReference type="Pfam" id="PF13860">
    <property type="entry name" value="FlgD_ig"/>
    <property type="match status" value="1"/>
</dbReference>
<protein>
    <recommendedName>
        <fullName evidence="2 5">Basal-body rod modification protein FlgD</fullName>
    </recommendedName>
</protein>
<dbReference type="InterPro" id="IPR005648">
    <property type="entry name" value="FlgD"/>
</dbReference>
<dbReference type="Gene3D" id="2.30.30.910">
    <property type="match status" value="1"/>
</dbReference>
<evidence type="ECO:0000256" key="4">
    <source>
        <dbReference type="ARBA" id="ARBA00024746"/>
    </source>
</evidence>
<dbReference type="RefSeq" id="WP_037467623.1">
    <property type="nucleotide sequence ID" value="NZ_BCZD01000010.1"/>
</dbReference>
<name>A0A086P6X1_SPHHM</name>
<keyword evidence="8" id="KW-1185">Reference proteome</keyword>
<keyword evidence="7" id="KW-0966">Cell projection</keyword>
<comment type="caution">
    <text evidence="7">The sequence shown here is derived from an EMBL/GenBank/DDBJ whole genome shotgun (WGS) entry which is preliminary data.</text>
</comment>
<keyword evidence="3 5" id="KW-1005">Bacterial flagellum biogenesis</keyword>
<evidence type="ECO:0000256" key="1">
    <source>
        <dbReference type="ARBA" id="ARBA00010577"/>
    </source>
</evidence>
<evidence type="ECO:0000256" key="2">
    <source>
        <dbReference type="ARBA" id="ARBA00016013"/>
    </source>
</evidence>
<dbReference type="Gene3D" id="2.60.40.4070">
    <property type="match status" value="1"/>
</dbReference>
<feature type="domain" description="FlgD/Vpr Ig-like" evidence="6">
    <location>
        <begin position="116"/>
        <end position="178"/>
    </location>
</feature>
<gene>
    <name evidence="7" type="ORF">BV98_002966</name>
</gene>
<dbReference type="eggNOG" id="COG1843">
    <property type="taxonomic scope" value="Bacteria"/>
</dbReference>
<dbReference type="EMBL" id="JFZA02000034">
    <property type="protein sequence ID" value="KFG89139.1"/>
    <property type="molecule type" value="Genomic_DNA"/>
</dbReference>
<dbReference type="AlphaFoldDB" id="A0A086P6X1"/>
<accession>A0A086P6X1</accession>
<evidence type="ECO:0000313" key="7">
    <source>
        <dbReference type="EMBL" id="KFG89139.1"/>
    </source>
</evidence>
<dbReference type="STRING" id="76947.GCA_002080435_02275"/>
<dbReference type="OrthoDB" id="9785233at2"/>
<dbReference type="PATRIC" id="fig|1219045.3.peg.3009"/>
<dbReference type="InterPro" id="IPR025965">
    <property type="entry name" value="FlgD/Vpr_Ig-like"/>
</dbReference>
<dbReference type="Proteomes" id="UP000024284">
    <property type="component" value="Unassembled WGS sequence"/>
</dbReference>
<sequence>MSTTSTVTDSAGLSVYNPYKNVGTGKSEMGQADFLRLLTAQMQTQDPFEPMDNAQMVSQMATITNSSGIAEMNQTLKGLASQLTGSRLGDAASWIGKSMLVQSNIVAPDAAGQYIGQVSFADATSGATVDLMDGNGNVLKTIELGNQDAGDVNFYWDGKNDLGEQVATDALKIRVNGASPTRVASWATIAAVQSPADGSASKLITALGTYSPSDALSLA</sequence>